<name>A0AA47MUB7_MERPO</name>
<comment type="caution">
    <text evidence="1">The sequence shown here is derived from an EMBL/GenBank/DDBJ whole genome shotgun (WGS) entry which is preliminary data.</text>
</comment>
<accession>A0AA47MUB7</accession>
<evidence type="ECO:0000313" key="2">
    <source>
        <dbReference type="Proteomes" id="UP001174136"/>
    </source>
</evidence>
<dbReference type="AlphaFoldDB" id="A0AA47MUB7"/>
<sequence>MTFFVSTYTCESTFSTMNTIKRKQRNRVTNAHLESLTRIETTNYKYNMKKVKDMHACFCSSQY</sequence>
<dbReference type="Proteomes" id="UP001174136">
    <property type="component" value="Unassembled WGS sequence"/>
</dbReference>
<evidence type="ECO:0000313" key="1">
    <source>
        <dbReference type="EMBL" id="KAK0146244.1"/>
    </source>
</evidence>
<organism evidence="1 2">
    <name type="scientific">Merluccius polli</name>
    <name type="common">Benguela hake</name>
    <name type="synonym">Merluccius cadenati</name>
    <dbReference type="NCBI Taxonomy" id="89951"/>
    <lineage>
        <taxon>Eukaryota</taxon>
        <taxon>Metazoa</taxon>
        <taxon>Chordata</taxon>
        <taxon>Craniata</taxon>
        <taxon>Vertebrata</taxon>
        <taxon>Euteleostomi</taxon>
        <taxon>Actinopterygii</taxon>
        <taxon>Neopterygii</taxon>
        <taxon>Teleostei</taxon>
        <taxon>Neoteleostei</taxon>
        <taxon>Acanthomorphata</taxon>
        <taxon>Zeiogadaria</taxon>
        <taxon>Gadariae</taxon>
        <taxon>Gadiformes</taxon>
        <taxon>Gadoidei</taxon>
        <taxon>Merlucciidae</taxon>
        <taxon>Merluccius</taxon>
    </lineage>
</organism>
<reference evidence="1" key="1">
    <citation type="journal article" date="2023" name="Front. Mar. Sci.">
        <title>A new Merluccius polli reference genome to investigate the effects of global change in West African waters.</title>
        <authorList>
            <person name="Mateo J.L."/>
            <person name="Blanco-Fernandez C."/>
            <person name="Garcia-Vazquez E."/>
            <person name="Machado-Schiaffino G."/>
        </authorList>
    </citation>
    <scope>NUCLEOTIDE SEQUENCE</scope>
    <source>
        <strain evidence="1">C29</strain>
        <tissue evidence="1">Fin</tissue>
    </source>
</reference>
<keyword evidence="2" id="KW-1185">Reference proteome</keyword>
<protein>
    <recommendedName>
        <fullName evidence="3">HAT C-terminal dimerisation domain-containing protein</fullName>
    </recommendedName>
</protein>
<dbReference type="PANTHER" id="PTHR45913:SF5">
    <property type="entry name" value="GENERAL TRANSCRIPTION FACTOR II-I REPEAT DOMAIN-CONTAINING PROTEIN 2A-LIKE PROTEIN"/>
    <property type="match status" value="1"/>
</dbReference>
<dbReference type="EMBL" id="JAOPHQ010002601">
    <property type="protein sequence ID" value="KAK0146244.1"/>
    <property type="molecule type" value="Genomic_DNA"/>
</dbReference>
<gene>
    <name evidence="1" type="ORF">N1851_014458</name>
</gene>
<evidence type="ECO:0008006" key="3">
    <source>
        <dbReference type="Google" id="ProtNLM"/>
    </source>
</evidence>
<dbReference type="PANTHER" id="PTHR45913">
    <property type="entry name" value="EPM2A-INTERACTING PROTEIN 1"/>
    <property type="match status" value="1"/>
</dbReference>
<proteinExistence type="predicted"/>